<sequence length="160" mass="17281">MAEAARAAHAAMEARPAEEIATEIQRLENRTFRGQSGIAALADLRCARTAALTCEADAAKAADLARKRALIAASRGRFYAVTFTKKDGAHRVMKIQPPTLKFHVKGDAASDAGQRAAATRATRHPHLLPVWDAEAKAPRYVNLETVSRIAVNGRVHTFNA</sequence>
<dbReference type="EMBL" id="JBFBVU010000010">
    <property type="protein sequence ID" value="MEV8467007.1"/>
    <property type="molecule type" value="Genomic_DNA"/>
</dbReference>
<evidence type="ECO:0000313" key="1">
    <source>
        <dbReference type="EMBL" id="MEV8467007.1"/>
    </source>
</evidence>
<proteinExistence type="predicted"/>
<protein>
    <submittedName>
        <fullName evidence="1">Uncharacterized protein</fullName>
    </submittedName>
</protein>
<keyword evidence="2" id="KW-1185">Reference proteome</keyword>
<dbReference type="Proteomes" id="UP001553161">
    <property type="component" value="Unassembled WGS sequence"/>
</dbReference>
<evidence type="ECO:0000313" key="2">
    <source>
        <dbReference type="Proteomes" id="UP001553161"/>
    </source>
</evidence>
<organism evidence="1 2">
    <name type="scientific">Meridianimarinicoccus marinus</name>
    <dbReference type="NCBI Taxonomy" id="3231483"/>
    <lineage>
        <taxon>Bacteria</taxon>
        <taxon>Pseudomonadati</taxon>
        <taxon>Pseudomonadota</taxon>
        <taxon>Alphaproteobacteria</taxon>
        <taxon>Rhodobacterales</taxon>
        <taxon>Paracoccaceae</taxon>
        <taxon>Meridianimarinicoccus</taxon>
    </lineage>
</organism>
<gene>
    <name evidence="1" type="ORF">AB0T83_09470</name>
</gene>
<accession>A0ABV3L5Z9</accession>
<comment type="caution">
    <text evidence="1">The sequence shown here is derived from an EMBL/GenBank/DDBJ whole genome shotgun (WGS) entry which is preliminary data.</text>
</comment>
<name>A0ABV3L5Z9_9RHOB</name>
<reference evidence="1 2" key="1">
    <citation type="submission" date="2024-07" db="EMBL/GenBank/DDBJ databases">
        <authorList>
            <person name="Kang M."/>
        </authorList>
    </citation>
    <scope>NUCLEOTIDE SEQUENCE [LARGE SCALE GENOMIC DNA]</scope>
    <source>
        <strain evidence="1 2">DFM31</strain>
    </source>
</reference>
<dbReference type="RefSeq" id="WP_366192798.1">
    <property type="nucleotide sequence ID" value="NZ_JBFBVU010000010.1"/>
</dbReference>